<dbReference type="OrthoDB" id="1046782at2759"/>
<evidence type="ECO:0000259" key="1">
    <source>
        <dbReference type="SMART" id="SM00148"/>
    </source>
</evidence>
<name>A0A5N5PZD9_PANHP</name>
<gene>
    <name evidence="2" type="ORF">PHYPO_G00108900</name>
</gene>
<dbReference type="InterPro" id="IPR042158">
    <property type="entry name" value="PLCXD1/2/3"/>
</dbReference>
<dbReference type="Pfam" id="PF26146">
    <property type="entry name" value="PI-PLC_X"/>
    <property type="match status" value="1"/>
</dbReference>
<dbReference type="PANTHER" id="PTHR13593:SF24">
    <property type="entry name" value="PI-PLC X DOMAIN-CONTAINING PROTEIN 1"/>
    <property type="match status" value="1"/>
</dbReference>
<keyword evidence="3" id="KW-1185">Reference proteome</keyword>
<dbReference type="Gene3D" id="3.20.20.190">
    <property type="entry name" value="Phosphatidylinositol (PI) phosphodiesterase"/>
    <property type="match status" value="1"/>
</dbReference>
<feature type="domain" description="Phosphatidylinositol-specific phospholipase C X" evidence="1">
    <location>
        <begin position="23"/>
        <end position="196"/>
    </location>
</feature>
<organism evidence="2 3">
    <name type="scientific">Pangasianodon hypophthalmus</name>
    <name type="common">Striped catfish</name>
    <name type="synonym">Helicophagus hypophthalmus</name>
    <dbReference type="NCBI Taxonomy" id="310915"/>
    <lineage>
        <taxon>Eukaryota</taxon>
        <taxon>Metazoa</taxon>
        <taxon>Chordata</taxon>
        <taxon>Craniata</taxon>
        <taxon>Vertebrata</taxon>
        <taxon>Euteleostomi</taxon>
        <taxon>Actinopterygii</taxon>
        <taxon>Neopterygii</taxon>
        <taxon>Teleostei</taxon>
        <taxon>Ostariophysi</taxon>
        <taxon>Siluriformes</taxon>
        <taxon>Pangasiidae</taxon>
        <taxon>Pangasianodon</taxon>
    </lineage>
</organism>
<evidence type="ECO:0000313" key="3">
    <source>
        <dbReference type="Proteomes" id="UP000327468"/>
    </source>
</evidence>
<dbReference type="PROSITE" id="PS50007">
    <property type="entry name" value="PIPLC_X_DOMAIN"/>
    <property type="match status" value="1"/>
</dbReference>
<dbReference type="PANTHER" id="PTHR13593">
    <property type="match status" value="1"/>
</dbReference>
<dbReference type="CDD" id="cd08616">
    <property type="entry name" value="PI-PLCXD1c"/>
    <property type="match status" value="1"/>
</dbReference>
<dbReference type="EMBL" id="VFJC01000003">
    <property type="protein sequence ID" value="KAB5584553.1"/>
    <property type="molecule type" value="Genomic_DNA"/>
</dbReference>
<dbReference type="SMART" id="SM00148">
    <property type="entry name" value="PLCXc"/>
    <property type="match status" value="1"/>
</dbReference>
<dbReference type="SUPFAM" id="SSF51695">
    <property type="entry name" value="PLC-like phosphodiesterases"/>
    <property type="match status" value="1"/>
</dbReference>
<dbReference type="Proteomes" id="UP000327468">
    <property type="component" value="Chromosome 2"/>
</dbReference>
<proteinExistence type="predicted"/>
<accession>A0A5N5PZD9</accession>
<sequence>MADVWRSQLGSRCADWMSRLPAQLLDVPLWDLAIPGSHDTMTYCLDQSSPVLHSEPRILTALDHIVPCVIRPCIKRWATTQELSISSQLDSGIRFLDLRIATKKKDSSWMLYFAHGIYTLLTVKEALSDVAHWLDNHAKEVVIIALSAFDDMSPAQHNNLIDFLMQLFGKKLCPRSESPSLSTCWNRGYRVILSYADPAGSEHEELWPAWDYWWANESDPNLVISYLEHKKETGRPDGFFMAGLNLTEDTRYVLCHLTQSMKSMTLGAYTVLMDWVTKQRPGLQKTSVNIICADFVGIHTNEFCEAVIGLNAKL</sequence>
<dbReference type="InterPro" id="IPR000909">
    <property type="entry name" value="PLipase_C_PInositol-sp_X_dom"/>
</dbReference>
<dbReference type="GO" id="GO:0006629">
    <property type="term" value="P:lipid metabolic process"/>
    <property type="evidence" value="ECO:0007669"/>
    <property type="project" value="InterPro"/>
</dbReference>
<dbReference type="AlphaFoldDB" id="A0A5N5PZD9"/>
<dbReference type="GO" id="GO:0008081">
    <property type="term" value="F:phosphoric diester hydrolase activity"/>
    <property type="evidence" value="ECO:0007669"/>
    <property type="project" value="InterPro"/>
</dbReference>
<dbReference type="InterPro" id="IPR017946">
    <property type="entry name" value="PLC-like_Pdiesterase_TIM-brl"/>
</dbReference>
<comment type="caution">
    <text evidence="2">The sequence shown here is derived from an EMBL/GenBank/DDBJ whole genome shotgun (WGS) entry which is preliminary data.</text>
</comment>
<reference evidence="2 3" key="1">
    <citation type="submission" date="2019-06" db="EMBL/GenBank/DDBJ databases">
        <title>A chromosome-scale genome assembly of the striped catfish, Pangasianodon hypophthalmus.</title>
        <authorList>
            <person name="Wen M."/>
            <person name="Zahm M."/>
            <person name="Roques C."/>
            <person name="Cabau C."/>
            <person name="Klopp C."/>
            <person name="Donnadieu C."/>
            <person name="Jouanno E."/>
            <person name="Avarre J.-C."/>
            <person name="Campet M."/>
            <person name="Ha T.T.T."/>
            <person name="Dugue R."/>
            <person name="Lampietro C."/>
            <person name="Louis A."/>
            <person name="Herpin A."/>
            <person name="Echchiki A."/>
            <person name="Berthelot C."/>
            <person name="Parey E."/>
            <person name="Roest-Crollius H."/>
            <person name="Braasch I."/>
            <person name="Postlethwait J."/>
            <person name="Bobe J."/>
            <person name="Montfort J."/>
            <person name="Bouchez O."/>
            <person name="Begum T."/>
            <person name="Schartl M."/>
            <person name="Guiguen Y."/>
        </authorList>
    </citation>
    <scope>NUCLEOTIDE SEQUENCE [LARGE SCALE GENOMIC DNA]</scope>
    <source>
        <strain evidence="2 3">Indonesia</strain>
        <tissue evidence="2">Blood</tissue>
    </source>
</reference>
<protein>
    <recommendedName>
        <fullName evidence="1">Phosphatidylinositol-specific phospholipase C X domain-containing protein</fullName>
    </recommendedName>
</protein>
<evidence type="ECO:0000313" key="2">
    <source>
        <dbReference type="EMBL" id="KAB5584553.1"/>
    </source>
</evidence>
<dbReference type="InterPro" id="IPR051057">
    <property type="entry name" value="PI-PLC_domain"/>
</dbReference>